<dbReference type="PANTHER" id="PTHR32308:SF10">
    <property type="entry name" value="CITRATE LYASE SUBUNIT BETA"/>
    <property type="match status" value="1"/>
</dbReference>
<dbReference type="KEGG" id="tem:JW646_05190"/>
<dbReference type="InterPro" id="IPR039480">
    <property type="entry name" value="C-C_Bond_Lyase-like"/>
</dbReference>
<evidence type="ECO:0000313" key="6">
    <source>
        <dbReference type="Proteomes" id="UP001198983"/>
    </source>
</evidence>
<dbReference type="InterPro" id="IPR040442">
    <property type="entry name" value="Pyrv_kinase-like_dom_sf"/>
</dbReference>
<dbReference type="Pfam" id="PF15617">
    <property type="entry name" value="C-C_Bond_Lyase"/>
    <property type="match status" value="1"/>
</dbReference>
<evidence type="ECO:0000256" key="4">
    <source>
        <dbReference type="PIRSR" id="PIRSR015582-2"/>
    </source>
</evidence>
<gene>
    <name evidence="5" type="ORF">JW646_05190</name>
</gene>
<dbReference type="PIRSF" id="PIRSF015582">
    <property type="entry name" value="Cit_lyase_B"/>
    <property type="match status" value="1"/>
</dbReference>
<reference evidence="5 6" key="1">
    <citation type="journal article" date="2023" name="Int. J. Syst. Evol. Microbiol.">
        <title>Terrisporobacter hibernicus sp. nov., isolated from bovine faeces in Northern Ireland.</title>
        <authorList>
            <person name="Mitchell M."/>
            <person name="Nguyen S.V."/>
            <person name="Connor M."/>
            <person name="Fairley D.J."/>
            <person name="Donoghue O."/>
            <person name="Marshall H."/>
            <person name="Koolman L."/>
            <person name="McMullan G."/>
            <person name="Schaffer K.E."/>
            <person name="McGrath J.W."/>
            <person name="Fanning S."/>
        </authorList>
    </citation>
    <scope>NUCLEOTIDE SEQUENCE [LARGE SCALE GENOMIC DNA]</scope>
    <source>
        <strain evidence="5 6">MCA3</strain>
    </source>
</reference>
<keyword evidence="3 4" id="KW-0460">Magnesium</keyword>
<dbReference type="Proteomes" id="UP001198983">
    <property type="component" value="Chromosome"/>
</dbReference>
<accession>A0AAX2ZK22</accession>
<dbReference type="GO" id="GO:0016829">
    <property type="term" value="F:lyase activity"/>
    <property type="evidence" value="ECO:0007669"/>
    <property type="project" value="UniProtKB-KW"/>
</dbReference>
<protein>
    <submittedName>
        <fullName evidence="5">HpcH/HpaI aldolase/citrate lyase family protein</fullName>
    </submittedName>
</protein>
<organism evidence="5 6">
    <name type="scientific">Terrisporobacter hibernicus</name>
    <dbReference type="NCBI Taxonomy" id="2813371"/>
    <lineage>
        <taxon>Bacteria</taxon>
        <taxon>Bacillati</taxon>
        <taxon>Bacillota</taxon>
        <taxon>Clostridia</taxon>
        <taxon>Peptostreptococcales</taxon>
        <taxon>Peptostreptococcaceae</taxon>
        <taxon>Terrisporobacter</taxon>
    </lineage>
</organism>
<dbReference type="EMBL" id="CP081135">
    <property type="protein sequence ID" value="UEL48845.1"/>
    <property type="molecule type" value="Genomic_DNA"/>
</dbReference>
<evidence type="ECO:0000256" key="2">
    <source>
        <dbReference type="ARBA" id="ARBA00022723"/>
    </source>
</evidence>
<dbReference type="Gene3D" id="3.20.20.60">
    <property type="entry name" value="Phosphoenolpyruvate-binding domains"/>
    <property type="match status" value="1"/>
</dbReference>
<feature type="binding site" evidence="4">
    <location>
        <position position="199"/>
    </location>
    <ligand>
        <name>Mg(2+)</name>
        <dbReference type="ChEBI" id="CHEBI:18420"/>
    </ligand>
</feature>
<evidence type="ECO:0000256" key="1">
    <source>
        <dbReference type="ARBA" id="ARBA00001946"/>
    </source>
</evidence>
<dbReference type="AlphaFoldDB" id="A0AAX2ZK22"/>
<proteinExistence type="predicted"/>
<dbReference type="InterPro" id="IPR011206">
    <property type="entry name" value="Citrate_lyase_beta/mcl1/mcl2"/>
</dbReference>
<comment type="cofactor">
    <cofactor evidence="1">
        <name>Mg(2+)</name>
        <dbReference type="ChEBI" id="CHEBI:18420"/>
    </cofactor>
</comment>
<evidence type="ECO:0000313" key="5">
    <source>
        <dbReference type="EMBL" id="UEL48845.1"/>
    </source>
</evidence>
<keyword evidence="2 4" id="KW-0479">Metal-binding</keyword>
<keyword evidence="5" id="KW-0456">Lyase</keyword>
<dbReference type="GO" id="GO:0006107">
    <property type="term" value="P:oxaloacetate metabolic process"/>
    <property type="evidence" value="ECO:0007669"/>
    <property type="project" value="TreeGrafter"/>
</dbReference>
<dbReference type="InterPro" id="IPR015813">
    <property type="entry name" value="Pyrv/PenolPyrv_kinase-like_dom"/>
</dbReference>
<dbReference type="GO" id="GO:0000287">
    <property type="term" value="F:magnesium ion binding"/>
    <property type="evidence" value="ECO:0007669"/>
    <property type="project" value="TreeGrafter"/>
</dbReference>
<dbReference type="RefSeq" id="WP_228416830.1">
    <property type="nucleotide sequence ID" value="NZ_CP081135.1"/>
</dbReference>
<name>A0AAX2ZK22_9FIRM</name>
<dbReference type="PANTHER" id="PTHR32308">
    <property type="entry name" value="LYASE BETA SUBUNIT, PUTATIVE (AFU_ORTHOLOGUE AFUA_4G13030)-RELATED"/>
    <property type="match status" value="1"/>
</dbReference>
<sequence length="356" mass="41186">MKYFDFIDKKDINRLFFKEPEEFNKNTDISILKYALGAFLYIPATQYNMMYKNIMGNVKCSRPLAICLEDAIGTNGEEEAIQNLSLVLNNIRKEIKDSERPLIFIRIKNPTQLEKIKNIIYENKEVLTGILVPKANSIIIEKCIGVLDTIRLDKIYLLPIIESKEFIYKESKEESFLDLYNTLVKHKSRILNIRMGITDILGIFGIRRSKNFSIYENIICTNFINDIITYLSREELDIPISGGVSEFYDIGNEKIKEEYIKEILLDKFHGLVGKTVIHPNQVAIVQALCTVSYEDYMDAKMILESTESKFGVSRSISGQRMNEINPHLLWAKKIIMLSRIYGVLNEGIDYNDLLKF</sequence>
<evidence type="ECO:0000256" key="3">
    <source>
        <dbReference type="ARBA" id="ARBA00022842"/>
    </source>
</evidence>
<keyword evidence="6" id="KW-1185">Reference proteome</keyword>
<dbReference type="SUPFAM" id="SSF51621">
    <property type="entry name" value="Phosphoenolpyruvate/pyruvate domain"/>
    <property type="match status" value="1"/>
</dbReference>